<dbReference type="RefSeq" id="WP_092639853.1">
    <property type="nucleotide sequence ID" value="NZ_FNID01000014.1"/>
</dbReference>
<dbReference type="Gene3D" id="1.20.5.2950">
    <property type="match status" value="1"/>
</dbReference>
<dbReference type="STRING" id="258515.SAMN05192585_11457"/>
<dbReference type="EMBL" id="FNID01000014">
    <property type="protein sequence ID" value="SDN25372.1"/>
    <property type="molecule type" value="Genomic_DNA"/>
</dbReference>
<dbReference type="Proteomes" id="UP000199182">
    <property type="component" value="Unassembled WGS sequence"/>
</dbReference>
<dbReference type="OrthoDB" id="1858371at2"/>
<feature type="coiled-coil region" evidence="1">
    <location>
        <begin position="9"/>
        <end position="69"/>
    </location>
</feature>
<keyword evidence="1" id="KW-0175">Coiled coil</keyword>
<evidence type="ECO:0000313" key="3">
    <source>
        <dbReference type="Proteomes" id="UP000199182"/>
    </source>
</evidence>
<name>A0A1G9ZUR8_9FIRM</name>
<organism evidence="2 3">
    <name type="scientific">Acetanaerobacterium elongatum</name>
    <dbReference type="NCBI Taxonomy" id="258515"/>
    <lineage>
        <taxon>Bacteria</taxon>
        <taxon>Bacillati</taxon>
        <taxon>Bacillota</taxon>
        <taxon>Clostridia</taxon>
        <taxon>Eubacteriales</taxon>
        <taxon>Oscillospiraceae</taxon>
        <taxon>Acetanaerobacterium</taxon>
    </lineage>
</organism>
<protein>
    <submittedName>
        <fullName evidence="2">Uncharacterized protein</fullName>
    </submittedName>
</protein>
<gene>
    <name evidence="2" type="ORF">SAMN05192585_11457</name>
</gene>
<sequence length="109" mass="12807">METNDLNIIRQLLDMDKKARMLVENAEKERQKAESNLADEKARVEADILSKAQNRIVKLKNQTADETSKETNSIEEEGRQMMQRLEANFAQHHTQWEDELFKRCVSMSR</sequence>
<proteinExistence type="predicted"/>
<dbReference type="AlphaFoldDB" id="A0A1G9ZUR8"/>
<accession>A0A1G9ZUR8</accession>
<reference evidence="2 3" key="1">
    <citation type="submission" date="2016-10" db="EMBL/GenBank/DDBJ databases">
        <authorList>
            <person name="de Groot N.N."/>
        </authorList>
    </citation>
    <scope>NUCLEOTIDE SEQUENCE [LARGE SCALE GENOMIC DNA]</scope>
    <source>
        <strain evidence="2 3">CGMCC 1.5012</strain>
    </source>
</reference>
<evidence type="ECO:0000313" key="2">
    <source>
        <dbReference type="EMBL" id="SDN25372.1"/>
    </source>
</evidence>
<evidence type="ECO:0000256" key="1">
    <source>
        <dbReference type="SAM" id="Coils"/>
    </source>
</evidence>
<keyword evidence="3" id="KW-1185">Reference proteome</keyword>